<protein>
    <recommendedName>
        <fullName evidence="4">DUF4386 domain-containing protein</fullName>
    </recommendedName>
</protein>
<organism evidence="2 3">
    <name type="scientific">Nocardioides cremeus</name>
    <dbReference type="NCBI Taxonomy" id="3058044"/>
    <lineage>
        <taxon>Bacteria</taxon>
        <taxon>Bacillati</taxon>
        <taxon>Actinomycetota</taxon>
        <taxon>Actinomycetes</taxon>
        <taxon>Propionibacteriales</taxon>
        <taxon>Nocardioidaceae</taxon>
        <taxon>Nocardioides</taxon>
    </lineage>
</organism>
<gene>
    <name evidence="2" type="ORF">QWJ41_00830</name>
</gene>
<name>A0ABT8TKA9_9ACTN</name>
<evidence type="ECO:0000313" key="3">
    <source>
        <dbReference type="Proteomes" id="UP001168363"/>
    </source>
</evidence>
<feature type="transmembrane region" description="Helical" evidence="1">
    <location>
        <begin position="28"/>
        <end position="50"/>
    </location>
</feature>
<feature type="transmembrane region" description="Helical" evidence="1">
    <location>
        <begin position="157"/>
        <end position="179"/>
    </location>
</feature>
<evidence type="ECO:0000256" key="1">
    <source>
        <dbReference type="SAM" id="Phobius"/>
    </source>
</evidence>
<evidence type="ECO:0000313" key="2">
    <source>
        <dbReference type="EMBL" id="MDO3394256.1"/>
    </source>
</evidence>
<sequence length="249" mass="25539">MEPSRRPTTTAPGDAGRPDPSWVTLYRVGGYAAIVYVLLVAIPVVLIFTAPLPPTEGRELLEYIADHKVVYLTQLLCFVGLAVPALVVFTAVAVALKGVDKSVAAIGALLGIVSEVIALATAASPQSLQGGLVLLSSSYAEAETEAERAGLAISADALIASTNAVGWGGVLTAAAILILSTLMRHSCFGRTVAYLGVVTGALGIVSEALQPVLGLGYLFYGLLLPTWFALVAWKLLTAGPGAVGASPRG</sequence>
<reference evidence="2" key="1">
    <citation type="submission" date="2023-06" db="EMBL/GenBank/DDBJ databases">
        <title>Genome sequence of Nocardioides sp. SOB44.</title>
        <authorList>
            <person name="Zhang G."/>
        </authorList>
    </citation>
    <scope>NUCLEOTIDE SEQUENCE</scope>
    <source>
        <strain evidence="2">SOB44</strain>
    </source>
</reference>
<keyword evidence="1" id="KW-1133">Transmembrane helix</keyword>
<evidence type="ECO:0008006" key="4">
    <source>
        <dbReference type="Google" id="ProtNLM"/>
    </source>
</evidence>
<keyword evidence="1" id="KW-0472">Membrane</keyword>
<proteinExistence type="predicted"/>
<keyword evidence="3" id="KW-1185">Reference proteome</keyword>
<feature type="transmembrane region" description="Helical" evidence="1">
    <location>
        <begin position="215"/>
        <end position="236"/>
    </location>
</feature>
<feature type="transmembrane region" description="Helical" evidence="1">
    <location>
        <begin position="191"/>
        <end position="209"/>
    </location>
</feature>
<accession>A0ABT8TKA9</accession>
<feature type="transmembrane region" description="Helical" evidence="1">
    <location>
        <begin position="70"/>
        <end position="96"/>
    </location>
</feature>
<keyword evidence="1" id="KW-0812">Transmembrane</keyword>
<dbReference type="Proteomes" id="UP001168363">
    <property type="component" value="Unassembled WGS sequence"/>
</dbReference>
<feature type="transmembrane region" description="Helical" evidence="1">
    <location>
        <begin position="103"/>
        <end position="123"/>
    </location>
</feature>
<dbReference type="EMBL" id="JAULSC010000001">
    <property type="protein sequence ID" value="MDO3394256.1"/>
    <property type="molecule type" value="Genomic_DNA"/>
</dbReference>
<comment type="caution">
    <text evidence="2">The sequence shown here is derived from an EMBL/GenBank/DDBJ whole genome shotgun (WGS) entry which is preliminary data.</text>
</comment>